<dbReference type="Proteomes" id="UP000249522">
    <property type="component" value="Unassembled WGS sequence"/>
</dbReference>
<dbReference type="InterPro" id="IPR045851">
    <property type="entry name" value="AMP-bd_C_sf"/>
</dbReference>
<dbReference type="InterPro" id="IPR000873">
    <property type="entry name" value="AMP-dep_synth/lig_dom"/>
</dbReference>
<dbReference type="FunFam" id="3.40.50.980:FF:000002">
    <property type="entry name" value="Enterobactin synthetase component F"/>
    <property type="match status" value="1"/>
</dbReference>
<keyword evidence="4" id="KW-0597">Phosphoprotein</keyword>
<dbReference type="Gene3D" id="3.40.50.12780">
    <property type="entry name" value="N-terminal domain of ligase-like"/>
    <property type="match status" value="1"/>
</dbReference>
<dbReference type="Pfam" id="PF00668">
    <property type="entry name" value="Condensation"/>
    <property type="match status" value="3"/>
</dbReference>
<comment type="similarity">
    <text evidence="2">Belongs to the ATP-dependent AMP-binding enzyme family.</text>
</comment>
<feature type="domain" description="Carrier" evidence="10">
    <location>
        <begin position="1008"/>
        <end position="1083"/>
    </location>
</feature>
<dbReference type="Gene3D" id="3.30.559.30">
    <property type="entry name" value="Nonribosomal peptide synthetase, condensation domain"/>
    <property type="match status" value="3"/>
</dbReference>
<dbReference type="CDD" id="cd17643">
    <property type="entry name" value="A_NRPS_Cytc1-like"/>
    <property type="match status" value="1"/>
</dbReference>
<dbReference type="GO" id="GO:0031177">
    <property type="term" value="F:phosphopantetheine binding"/>
    <property type="evidence" value="ECO:0007669"/>
    <property type="project" value="InterPro"/>
</dbReference>
<dbReference type="FunFam" id="1.10.1200.10:FF:000005">
    <property type="entry name" value="Nonribosomal peptide synthetase 1"/>
    <property type="match status" value="2"/>
</dbReference>
<feature type="domain" description="Carrier" evidence="10">
    <location>
        <begin position="2090"/>
        <end position="2164"/>
    </location>
</feature>
<dbReference type="InterPro" id="IPR020845">
    <property type="entry name" value="AMP-binding_CS"/>
</dbReference>
<dbReference type="GO" id="GO:0043041">
    <property type="term" value="P:amino acid activation for nonribosomal peptide biosynthetic process"/>
    <property type="evidence" value="ECO:0007669"/>
    <property type="project" value="TreeGrafter"/>
</dbReference>
<dbReference type="GO" id="GO:0044550">
    <property type="term" value="P:secondary metabolite biosynthetic process"/>
    <property type="evidence" value="ECO:0007669"/>
    <property type="project" value="UniProtKB-ARBA"/>
</dbReference>
<dbReference type="FunFam" id="3.30.300.30:FF:000015">
    <property type="entry name" value="Nonribosomal peptide synthase SidD"/>
    <property type="match status" value="1"/>
</dbReference>
<dbReference type="CDD" id="cd19534">
    <property type="entry name" value="E_NRPS"/>
    <property type="match status" value="1"/>
</dbReference>
<dbReference type="OrthoDB" id="9765680at2"/>
<gene>
    <name evidence="11" type="ORF">DNH61_25390</name>
</gene>
<dbReference type="Gene3D" id="2.30.38.10">
    <property type="entry name" value="Luciferase, Domain 3"/>
    <property type="match status" value="1"/>
</dbReference>
<dbReference type="InterPro" id="IPR010060">
    <property type="entry name" value="NRPS_synth"/>
</dbReference>
<dbReference type="Gene3D" id="3.30.300.30">
    <property type="match status" value="2"/>
</dbReference>
<dbReference type="RefSeq" id="WP_111149765.1">
    <property type="nucleotide sequence ID" value="NZ_QKRB01000061.1"/>
</dbReference>
<dbReference type="Pfam" id="PF00501">
    <property type="entry name" value="AMP-binding"/>
    <property type="match status" value="2"/>
</dbReference>
<proteinExistence type="inferred from homology"/>
<dbReference type="InterPro" id="IPR010071">
    <property type="entry name" value="AA_adenyl_dom"/>
</dbReference>
<evidence type="ECO:0000313" key="11">
    <source>
        <dbReference type="EMBL" id="PZD92992.1"/>
    </source>
</evidence>
<dbReference type="GO" id="GO:0008610">
    <property type="term" value="P:lipid biosynthetic process"/>
    <property type="evidence" value="ECO:0007669"/>
    <property type="project" value="UniProtKB-ARBA"/>
</dbReference>
<dbReference type="NCBIfam" id="NF003417">
    <property type="entry name" value="PRK04813.1"/>
    <property type="match status" value="2"/>
</dbReference>
<evidence type="ECO:0000256" key="5">
    <source>
        <dbReference type="ARBA" id="ARBA00022598"/>
    </source>
</evidence>
<dbReference type="Gene3D" id="3.30.559.10">
    <property type="entry name" value="Chloramphenicol acetyltransferase-like domain"/>
    <property type="match status" value="3"/>
</dbReference>
<dbReference type="FunFam" id="2.30.38.10:FF:000001">
    <property type="entry name" value="Non-ribosomal peptide synthetase PvdI"/>
    <property type="match status" value="2"/>
</dbReference>
<dbReference type="FunFam" id="3.40.50.980:FF:000001">
    <property type="entry name" value="Non-ribosomal peptide synthetase"/>
    <property type="match status" value="2"/>
</dbReference>
<organism evidence="11 12">
    <name type="scientific">Paenibacillus sambharensis</name>
    <dbReference type="NCBI Taxonomy" id="1803190"/>
    <lineage>
        <taxon>Bacteria</taxon>
        <taxon>Bacillati</taxon>
        <taxon>Bacillota</taxon>
        <taxon>Bacilli</taxon>
        <taxon>Bacillales</taxon>
        <taxon>Paenibacillaceae</taxon>
        <taxon>Paenibacillus</taxon>
    </lineage>
</organism>
<dbReference type="InterPro" id="IPR001242">
    <property type="entry name" value="Condensation_dom"/>
</dbReference>
<dbReference type="GO" id="GO:0005829">
    <property type="term" value="C:cytosol"/>
    <property type="evidence" value="ECO:0007669"/>
    <property type="project" value="TreeGrafter"/>
</dbReference>
<reference evidence="11 12" key="1">
    <citation type="submission" date="2018-06" db="EMBL/GenBank/DDBJ databases">
        <title>Paenibacillus imtechensis sp. nov.</title>
        <authorList>
            <person name="Pinnaka A.K."/>
            <person name="Singh H."/>
            <person name="Kaur M."/>
        </authorList>
    </citation>
    <scope>NUCLEOTIDE SEQUENCE [LARGE SCALE GENOMIC DNA]</scope>
    <source>
        <strain evidence="11 12">SMB1</strain>
    </source>
</reference>
<dbReference type="InterPro" id="IPR006162">
    <property type="entry name" value="Ppantetheine_attach_site"/>
</dbReference>
<evidence type="ECO:0000256" key="8">
    <source>
        <dbReference type="ARBA" id="ARBA00023268"/>
    </source>
</evidence>
<dbReference type="GO" id="GO:0017000">
    <property type="term" value="P:antibiotic biosynthetic process"/>
    <property type="evidence" value="ECO:0007669"/>
    <property type="project" value="UniProtKB-KW"/>
</dbReference>
<dbReference type="PROSITE" id="PS50075">
    <property type="entry name" value="CARRIER"/>
    <property type="match status" value="2"/>
</dbReference>
<dbReference type="EMBL" id="QKRB01000061">
    <property type="protein sequence ID" value="PZD92992.1"/>
    <property type="molecule type" value="Genomic_DNA"/>
</dbReference>
<comment type="caution">
    <text evidence="11">The sequence shown here is derived from an EMBL/GenBank/DDBJ whole genome shotgun (WGS) entry which is preliminary data.</text>
</comment>
<dbReference type="Pfam" id="PF00550">
    <property type="entry name" value="PP-binding"/>
    <property type="match status" value="2"/>
</dbReference>
<comment type="cofactor">
    <cofactor evidence="1">
        <name>pantetheine 4'-phosphate</name>
        <dbReference type="ChEBI" id="CHEBI:47942"/>
    </cofactor>
</comment>
<dbReference type="FunFam" id="3.30.300.30:FF:000010">
    <property type="entry name" value="Enterobactin synthetase component F"/>
    <property type="match status" value="1"/>
</dbReference>
<dbReference type="NCBIfam" id="TIGR01720">
    <property type="entry name" value="NRPS-para261"/>
    <property type="match status" value="1"/>
</dbReference>
<keyword evidence="3" id="KW-0596">Phosphopantetheine</keyword>
<keyword evidence="5" id="KW-0436">Ligase</keyword>
<dbReference type="SMART" id="SM00823">
    <property type="entry name" value="PKS_PP"/>
    <property type="match status" value="2"/>
</dbReference>
<evidence type="ECO:0000256" key="6">
    <source>
        <dbReference type="ARBA" id="ARBA00022737"/>
    </source>
</evidence>
<keyword evidence="7" id="KW-0045">Antibiotic biosynthesis</keyword>
<dbReference type="FunFam" id="3.40.50.12780:FF:000012">
    <property type="entry name" value="Non-ribosomal peptide synthetase"/>
    <property type="match status" value="2"/>
</dbReference>
<dbReference type="InterPro" id="IPR020806">
    <property type="entry name" value="PKS_PP-bd"/>
</dbReference>
<dbReference type="Gene3D" id="3.40.50.980">
    <property type="match status" value="2"/>
</dbReference>
<dbReference type="PROSITE" id="PS00455">
    <property type="entry name" value="AMP_BINDING"/>
    <property type="match status" value="2"/>
</dbReference>
<dbReference type="CDD" id="cd19531">
    <property type="entry name" value="LCL_NRPS-like"/>
    <property type="match status" value="1"/>
</dbReference>
<keyword evidence="6" id="KW-0677">Repeat</keyword>
<dbReference type="PANTHER" id="PTHR45527:SF1">
    <property type="entry name" value="FATTY ACID SYNTHASE"/>
    <property type="match status" value="1"/>
</dbReference>
<dbReference type="CDD" id="cd12117">
    <property type="entry name" value="A_NRPS_Srf_like"/>
    <property type="match status" value="1"/>
</dbReference>
<keyword evidence="12" id="KW-1185">Reference proteome</keyword>
<evidence type="ECO:0000313" key="12">
    <source>
        <dbReference type="Proteomes" id="UP000249522"/>
    </source>
</evidence>
<dbReference type="Gene3D" id="1.10.1200.10">
    <property type="entry name" value="ACP-like"/>
    <property type="match status" value="2"/>
</dbReference>
<protein>
    <submittedName>
        <fullName evidence="11">Non-ribosomal peptide synthetase</fullName>
    </submittedName>
</protein>
<evidence type="ECO:0000256" key="2">
    <source>
        <dbReference type="ARBA" id="ARBA00006432"/>
    </source>
</evidence>
<evidence type="ECO:0000256" key="3">
    <source>
        <dbReference type="ARBA" id="ARBA00022450"/>
    </source>
</evidence>
<evidence type="ECO:0000256" key="1">
    <source>
        <dbReference type="ARBA" id="ARBA00001957"/>
    </source>
</evidence>
<dbReference type="InterPro" id="IPR023213">
    <property type="entry name" value="CAT-like_dom_sf"/>
</dbReference>
<dbReference type="SUPFAM" id="SSF52777">
    <property type="entry name" value="CoA-dependent acyltransferases"/>
    <property type="match status" value="6"/>
</dbReference>
<dbReference type="NCBIfam" id="TIGR01733">
    <property type="entry name" value="AA-adenyl-dom"/>
    <property type="match status" value="2"/>
</dbReference>
<evidence type="ECO:0000256" key="7">
    <source>
        <dbReference type="ARBA" id="ARBA00023194"/>
    </source>
</evidence>
<keyword evidence="8" id="KW-0511">Multifunctional enzyme</keyword>
<accession>A0A2W1LD61</accession>
<dbReference type="PANTHER" id="PTHR45527">
    <property type="entry name" value="NONRIBOSOMAL PEPTIDE SYNTHETASE"/>
    <property type="match status" value="1"/>
</dbReference>
<dbReference type="PROSITE" id="PS00012">
    <property type="entry name" value="PHOSPHOPANTETHEINE"/>
    <property type="match status" value="2"/>
</dbReference>
<evidence type="ECO:0000256" key="9">
    <source>
        <dbReference type="SAM" id="MobiDB-lite"/>
    </source>
</evidence>
<dbReference type="InterPro" id="IPR042099">
    <property type="entry name" value="ANL_N_sf"/>
</dbReference>
<feature type="region of interest" description="Disordered" evidence="9">
    <location>
        <begin position="987"/>
        <end position="1009"/>
    </location>
</feature>
<dbReference type="FunFam" id="3.30.559.10:FF:000012">
    <property type="entry name" value="Non-ribosomal peptide synthetase"/>
    <property type="match status" value="1"/>
</dbReference>
<dbReference type="CDD" id="cd19543">
    <property type="entry name" value="DCL_NRPS"/>
    <property type="match status" value="1"/>
</dbReference>
<dbReference type="SUPFAM" id="SSF47336">
    <property type="entry name" value="ACP-like"/>
    <property type="match status" value="2"/>
</dbReference>
<dbReference type="InterPro" id="IPR025110">
    <property type="entry name" value="AMP-bd_C"/>
</dbReference>
<name>A0A2W1LD61_9BACL</name>
<sequence>MSAKLEVQHIYPCTPLQEGMLFHALLDGESQAYFEQTAFHLSGTLNIEWLERSFNGLIERHDSLRTNFIHGKTKTPQQVVLKNRQLRVQTEDLSGYGEEMKQWKLEEFKQRDKERGFDLARDLLIRISVLKLDDRRSVLIWSHHHILMDGWCIGIIMKELMQLYEACAAGLSAELDKPVPYRRFVEWLDKQDREQSKQYWRGYLSGYEQPAGLPARTEQARTAGPAAQEEVSFRLPEELTSSLRELAAAQRVTLNTVVQTLWGVLLQYYNRTDDVVFGSVVSGRPADIAGIEQMVGLFINTMPVRIQGGGRPFADVLQEVQAASAAAEGHHYYPLYDIQAESQLKHRLLNHIVAFENYPIAQQIEESNEGSDTGFVIEDVDVFEQSGYDLTVAIGPGASLFVKLSFNPQVYERAFMERVGGHFRQAAEAVVAEPGMRVSQIPVTTEAEQEEILLRFNATKRDYPADRSIPELFAAQAAARPDDEAIRWADGRMTYRQLDEASSRAAAALLERGVTAEQPVGLLADRSAAAVIGMLGILKAGCAYVPIDPNYPAKRIAYMLRDSGIRLMLNAVDTGEAAAVSADAMNVRTAFAAVSEDFPFEGELLSLRETAWASGSEGMAAGTVFPPAGAEQLAYMMYTSGTTGEPKGVMITHRNIVRLVCSTDYAELRAGDRLLQTGAAVFDASTFEVWGALLNGMTLCLADEDTLLIAEKLEAAIREHDVTTMWLTSPLFNQLSQEKPDMFRSMKQLLVGGDALSPVHINRVRRQCPGLIIINGYGPTENTTFSVCGRVDRDYKLNIPIGRPIANSTAYIVDTAGQLVPVGVPGELCVGGDGVGRGYLNREDLTNSRFTADPFLPGGMMYRTGDLARWLPDGRIEYLGRIDLQVKIRGFRIEPGEIEVRMLEHAAVKEAVVIVREAAALQAGQDERDALDGQNAAGSKYLCAYYAGQEELTAAQWREWLGDRLPDYMIPGAFVKLDQLPLTANGKVDKSALPDPPAPSESGIAGEAPAGETEEQLAAIWQEVLGVTRVGREDSFFDLGGHSLKATRLIQLVQKQMGVRLPLKQVFAAPTLSRMAGLLVQGDTEQLQPIPQAQTRDYYPVSSAQKRMLMLQQLESAQAAYNVPGVYELKGPLMTERLEQAFRRLIAHHEALRTSFPLVEGMPVQQVHAEVPFTLSVHPAEEHEIGERIGTFIRPFDLTSAPLMRAELLAIADNRHVLLLDLHHIITDGMSMGLLLDQLIACYDGSELAPARLHYKDYAVWEQEWLQSEAMQKAERFWLEHFSGQLPVLELPCDQPRPAQYSFEGDRLTFKLDQALSARLQRLSADKGATLFMTLLSAYQVLLARLSGQEDIIVGSPIAGRSHPDLEQVIGMFVNTLAFRLYPQAGKTFTGFLEEAREHVMQAFEHQQLPLEHVLGKLELKRDVSRNALFDTMFVLQNMSPGEDKPGALSVEPYAFEHPVAKFDLTLSAVEDRQDGSIGFSLEYSTRLFRRETAERLAGYYTRILEQITADPDIRLQDIAMLSAGEEHNLLYGWNRTAAEYPRDKTLHGLFEKQAAVWADRTALVHEGQRLTYRELNSRANALAHRLRAEGVGRETVVAVMMERSAGMVTALLAVLKAGGAYLPIDPAYPQERVAFMLEDSGTGWLLTDGSGEVPEAFRGKVVRLDSKQAAASGKPGMADADAVSMQVWQQAGSADAEGLYAGPEPINEPSDLAYIIYTSGTTGKPKGAMLEHRNVVRLLHNERNLFEFGERDVWTMFHSYCFDFSVWEMYGALLYGGTLVVVPRETAVNPQAFLQLLAEERVTVLNQTPTAFYQLLQEEARHERRLKLRYVIFGGEALKPLLLKPFHARYPDTQLVNMYGITETTVHVTYKAVTEAEIEANSDSIGMPIPTLTAYVLDGQLKPVPIGVTGELYVGGEGVCRGYLNRPELTAERFIESPFVPGERLYKSGDLAKRLPDGELAYMGRIDHQVKIRGHRIELAEVEAALLRHEAVQETVVLARDDGDGQAYLCAYYTASAGEPASESAASGALQAAGASELRSYMKSVVPDYMVPSYFVQLEAIPLTSNGKVNRSALPEPQPHTQADTAYVPPRNPVEEALAVIWQDVLGAARVGIDDDFFELGGDSIKAIQVSARLHTYGYSMEMKDLFRCPTISGLSEWVTVQVKQIDQGIVEGEVPLAPVQRWFFEQEFTDAHHYNQSVMLHNPDGFDEEAIRSVFRQLVLHHDALRMVYRQDAAGICGMKQVNRGGEEPLYELHVYDLRDRINPEDEFEELAGRLQASLNLQEGPLLKLGWFKTADGDHLLMALHHLVVDGVSWRILLEDLQQGFGQAARGEEIVFQPKTHSYKDYAEQLLLYAGSRKALKEREYWLQVEQAEITPLVDGDEAKARGRRKEAETAFMELSESETDMLLKRVHRAYNTEINDVLLTALGLAFRQWKSMERIKINLEGHGREQILQGMDINRTVGWFTTMYPVVIDTQAPASLSGDEQLSYMIKRVKDDLRRIPNKGIGYGILAYLSEAGVLPAGRERVLPEISFNYLGQFDQDVQGRGLSVSPLSMGHSLSPDMERTFALDINGMVSGGRLALSFNYHPAEFTESAIRQLMDLYREQLLRVMEHCASRDGSERTASDFTDKDMSLEELGDIEDIISSL</sequence>
<dbReference type="SUPFAM" id="SSF56801">
    <property type="entry name" value="Acetyl-CoA synthetase-like"/>
    <property type="match status" value="2"/>
</dbReference>
<dbReference type="InterPro" id="IPR036736">
    <property type="entry name" value="ACP-like_sf"/>
</dbReference>
<dbReference type="Pfam" id="PF13193">
    <property type="entry name" value="AMP-binding_C"/>
    <property type="match status" value="1"/>
</dbReference>
<evidence type="ECO:0000256" key="4">
    <source>
        <dbReference type="ARBA" id="ARBA00022553"/>
    </source>
</evidence>
<evidence type="ECO:0000259" key="10">
    <source>
        <dbReference type="PROSITE" id="PS50075"/>
    </source>
</evidence>
<dbReference type="GO" id="GO:0016874">
    <property type="term" value="F:ligase activity"/>
    <property type="evidence" value="ECO:0007669"/>
    <property type="project" value="UniProtKB-KW"/>
</dbReference>
<dbReference type="InterPro" id="IPR009081">
    <property type="entry name" value="PP-bd_ACP"/>
</dbReference>